<feature type="coiled-coil region" evidence="1">
    <location>
        <begin position="213"/>
        <end position="247"/>
    </location>
</feature>
<feature type="region of interest" description="Disordered" evidence="2">
    <location>
        <begin position="1"/>
        <end position="27"/>
    </location>
</feature>
<name>A0A8J2LLD9_9BILA</name>
<dbReference type="Proteomes" id="UP000746747">
    <property type="component" value="Unassembled WGS sequence"/>
</dbReference>
<keyword evidence="4" id="KW-1185">Reference proteome</keyword>
<sequence>MKQTDSITISSPYKSSPEARIKRQDESPTRIVLSEVRLNMDRPCGSLAVRTSDVQSDVIEKPEKPDEHENVSTEKKEQQVKSCETNMDRSNLRDVTPIRRRTDMEEYRRSDKKDLLGEMRKVINANHPTRKARRRKVFQTDENAKYTVQRESDCQGCKFVEFELKILTEKMKELERKVKPRLKIKILGNESFLKKEDLEIRIREFQNEMIVQKSYYQKELEESCNEKERLKMELMKVDEKISILEKETEKVKKSNNQYLSIIQVMRENSAEYFQDQKNLLEMNRLAKAQLYQSNELMAKQYEIMLKKACDDNLKLYIHLKKIEKIFEDENVQMLRSKVFRRQMQKKLNVLLGKFRNEINSSNMKWLGEENIRHAADNFEAIIETILNDKPSFHFLVDRLTIFIKEQILNEHFKLSESGSSKKELIKSQGSEAFVMFKRKFRERICSMLERFAERQKNEFSKNISMVLNHLNDADERIDTSLTNRVENMGDIIAVIDCKQNDLRQIEEILDYNNAMVKTFSDRRNITVEMTSDSLNFDNQKRKLRETCVYLTDGYVKLKKQVENLEKMHKQLLLTSRLRMNQSVSMRVSDDDWNKEVMQKFRPAPSYVGKLSLFFPPTAS</sequence>
<proteinExistence type="predicted"/>
<evidence type="ECO:0000313" key="4">
    <source>
        <dbReference type="Proteomes" id="UP000746747"/>
    </source>
</evidence>
<feature type="compositionally biased region" description="Polar residues" evidence="2">
    <location>
        <begin position="1"/>
        <end position="14"/>
    </location>
</feature>
<dbReference type="OrthoDB" id="5855563at2759"/>
<dbReference type="AlphaFoldDB" id="A0A8J2LLD9"/>
<dbReference type="EMBL" id="CAKAEH010000123">
    <property type="protein sequence ID" value="CAG9529962.1"/>
    <property type="molecule type" value="Genomic_DNA"/>
</dbReference>
<feature type="compositionally biased region" description="Basic and acidic residues" evidence="2">
    <location>
        <begin position="17"/>
        <end position="27"/>
    </location>
</feature>
<evidence type="ECO:0000313" key="3">
    <source>
        <dbReference type="EMBL" id="CAG9529962.1"/>
    </source>
</evidence>
<comment type="caution">
    <text evidence="3">The sequence shown here is derived from an EMBL/GenBank/DDBJ whole genome shotgun (WGS) entry which is preliminary data.</text>
</comment>
<protein>
    <submittedName>
        <fullName evidence="3">Uncharacterized protein</fullName>
    </submittedName>
</protein>
<accession>A0A8J2LLD9</accession>
<feature type="region of interest" description="Disordered" evidence="2">
    <location>
        <begin position="51"/>
        <end position="80"/>
    </location>
</feature>
<feature type="compositionally biased region" description="Basic and acidic residues" evidence="2">
    <location>
        <begin position="58"/>
        <end position="79"/>
    </location>
</feature>
<gene>
    <name evidence="3" type="ORF">CJOHNSTONI_LOCUS495</name>
</gene>
<evidence type="ECO:0000256" key="1">
    <source>
        <dbReference type="SAM" id="Coils"/>
    </source>
</evidence>
<keyword evidence="1" id="KW-0175">Coiled coil</keyword>
<evidence type="ECO:0000256" key="2">
    <source>
        <dbReference type="SAM" id="MobiDB-lite"/>
    </source>
</evidence>
<organism evidence="3 4">
    <name type="scientific">Cercopithifilaria johnstoni</name>
    <dbReference type="NCBI Taxonomy" id="2874296"/>
    <lineage>
        <taxon>Eukaryota</taxon>
        <taxon>Metazoa</taxon>
        <taxon>Ecdysozoa</taxon>
        <taxon>Nematoda</taxon>
        <taxon>Chromadorea</taxon>
        <taxon>Rhabditida</taxon>
        <taxon>Spirurina</taxon>
        <taxon>Spiruromorpha</taxon>
        <taxon>Filarioidea</taxon>
        <taxon>Onchocercidae</taxon>
        <taxon>Cercopithifilaria</taxon>
    </lineage>
</organism>
<reference evidence="3" key="1">
    <citation type="submission" date="2021-09" db="EMBL/GenBank/DDBJ databases">
        <authorList>
            <consortium name="Pathogen Informatics"/>
        </authorList>
    </citation>
    <scope>NUCLEOTIDE SEQUENCE</scope>
</reference>